<evidence type="ECO:0000256" key="3">
    <source>
        <dbReference type="ARBA" id="ARBA00023098"/>
    </source>
</evidence>
<dbReference type="eggNOG" id="COG3124">
    <property type="taxonomic scope" value="Bacteria"/>
</dbReference>
<gene>
    <name evidence="4" type="ordered locus">azo2378</name>
</gene>
<keyword evidence="1" id="KW-0444">Lipid biosynthesis</keyword>
<dbReference type="HOGENOM" id="CLU_099370_1_1_4"/>
<dbReference type="GO" id="GO:0006633">
    <property type="term" value="P:fatty acid biosynthetic process"/>
    <property type="evidence" value="ECO:0007669"/>
    <property type="project" value="InterPro"/>
</dbReference>
<dbReference type="PANTHER" id="PTHR38764">
    <property type="entry name" value="ACYL CARRIER PROTEIN PHOSPHODIESTERASE"/>
    <property type="match status" value="1"/>
</dbReference>
<dbReference type="PIRSF" id="PIRSF011489">
    <property type="entry name" value="DUF479"/>
    <property type="match status" value="1"/>
</dbReference>
<organism evidence="4 5">
    <name type="scientific">Azoarcus sp. (strain BH72)</name>
    <dbReference type="NCBI Taxonomy" id="418699"/>
    <lineage>
        <taxon>Bacteria</taxon>
        <taxon>Pseudomonadati</taxon>
        <taxon>Pseudomonadota</taxon>
        <taxon>Betaproteobacteria</taxon>
        <taxon>Rhodocyclales</taxon>
        <taxon>Zoogloeaceae</taxon>
        <taxon>Azoarcus</taxon>
    </lineage>
</organism>
<evidence type="ECO:0000313" key="4">
    <source>
        <dbReference type="EMBL" id="CAL94995.1"/>
    </source>
</evidence>
<keyword evidence="3" id="KW-0443">Lipid metabolism</keyword>
<dbReference type="InterPro" id="IPR007431">
    <property type="entry name" value="ACP_PD"/>
</dbReference>
<keyword evidence="2" id="KW-0378">Hydrolase</keyword>
<dbReference type="Pfam" id="PF04336">
    <property type="entry name" value="ACP_PD"/>
    <property type="match status" value="1"/>
</dbReference>
<name>A1K840_AZOSB</name>
<dbReference type="GO" id="GO:0008770">
    <property type="term" value="F:[acyl-carrier-protein] phosphodiesterase activity"/>
    <property type="evidence" value="ECO:0007669"/>
    <property type="project" value="InterPro"/>
</dbReference>
<dbReference type="STRING" id="62928.azo2378"/>
<dbReference type="KEGG" id="azo:azo2378"/>
<proteinExistence type="predicted"/>
<dbReference type="Proteomes" id="UP000002588">
    <property type="component" value="Chromosome"/>
</dbReference>
<dbReference type="AlphaFoldDB" id="A1K840"/>
<evidence type="ECO:0008006" key="6">
    <source>
        <dbReference type="Google" id="ProtNLM"/>
    </source>
</evidence>
<dbReference type="EMBL" id="AM406670">
    <property type="protein sequence ID" value="CAL94995.1"/>
    <property type="molecule type" value="Genomic_DNA"/>
</dbReference>
<evidence type="ECO:0000256" key="1">
    <source>
        <dbReference type="ARBA" id="ARBA00022516"/>
    </source>
</evidence>
<sequence>MNYLAHAFLAGPLAADRVGGVVGDFVKGPLLPRPPGIDAALAAGVILHRRIDSFADTHPAFQRSRARISSTRRRVGGIMVDLFYDHFLALHWNALSAEQGLETRLEAYTAETYRLIAAHPAPLPAAFPPVFARMAAQDWLASYREVANVAEALDRMSIYRMRQPNPLGGAGAELLAHYAGFERDFLAFLPDALAFAAEVRATRGDGATPETSADQGRSS</sequence>
<dbReference type="RefSeq" id="WP_011766109.1">
    <property type="nucleotide sequence ID" value="NC_008702.1"/>
</dbReference>
<evidence type="ECO:0000256" key="2">
    <source>
        <dbReference type="ARBA" id="ARBA00022801"/>
    </source>
</evidence>
<accession>A1K840</accession>
<reference evidence="4 5" key="1">
    <citation type="journal article" date="2006" name="Nat. Biotechnol.">
        <title>Complete genome of the mutualistic, N2-fixing grass endophyte Azoarcus sp. strain BH72.</title>
        <authorList>
            <person name="Krause A."/>
            <person name="Ramakumar A."/>
            <person name="Bartels D."/>
            <person name="Battistoni F."/>
            <person name="Bekel T."/>
            <person name="Boch J."/>
            <person name="Boehm M."/>
            <person name="Friedrich F."/>
            <person name="Hurek T."/>
            <person name="Krause L."/>
            <person name="Linke B."/>
            <person name="McHardy A.C."/>
            <person name="Sarkar A."/>
            <person name="Schneiker S."/>
            <person name="Syed A.A."/>
            <person name="Thauer R."/>
            <person name="Vorhoelter F.-J."/>
            <person name="Weidner S."/>
            <person name="Puehler A."/>
            <person name="Reinhold-Hurek B."/>
            <person name="Kaiser O."/>
            <person name="Goesmann A."/>
        </authorList>
    </citation>
    <scope>NUCLEOTIDE SEQUENCE [LARGE SCALE GENOMIC DNA]</scope>
    <source>
        <strain evidence="4 5">BH72</strain>
    </source>
</reference>
<dbReference type="PANTHER" id="PTHR38764:SF1">
    <property type="entry name" value="ACYL CARRIER PROTEIN PHOSPHODIESTERASE"/>
    <property type="match status" value="1"/>
</dbReference>
<protein>
    <recommendedName>
        <fullName evidence="6">Acyl carrier protein phosphodiesterase</fullName>
    </recommendedName>
</protein>
<evidence type="ECO:0000313" key="5">
    <source>
        <dbReference type="Proteomes" id="UP000002588"/>
    </source>
</evidence>
<keyword evidence="5" id="KW-1185">Reference proteome</keyword>